<dbReference type="OrthoDB" id="3223806at2759"/>
<protein>
    <submittedName>
        <fullName evidence="6">Ca(2+)-dependent cysteine protease</fullName>
    </submittedName>
</protein>
<name>A0A9P6Q9V2_9FUNG</name>
<dbReference type="PANTHER" id="PTHR48104">
    <property type="entry name" value="METACASPASE-4"/>
    <property type="match status" value="1"/>
</dbReference>
<reference evidence="6" key="1">
    <citation type="journal article" date="2020" name="Fungal Divers.">
        <title>Resolving the Mortierellaceae phylogeny through synthesis of multi-gene phylogenetics and phylogenomics.</title>
        <authorList>
            <person name="Vandepol N."/>
            <person name="Liber J."/>
            <person name="Desiro A."/>
            <person name="Na H."/>
            <person name="Kennedy M."/>
            <person name="Barry K."/>
            <person name="Grigoriev I.V."/>
            <person name="Miller A.N."/>
            <person name="O'Donnell K."/>
            <person name="Stajich J.E."/>
            <person name="Bonito G."/>
        </authorList>
    </citation>
    <scope>NUCLEOTIDE SEQUENCE</scope>
    <source>
        <strain evidence="6">BC1065</strain>
    </source>
</reference>
<feature type="compositionally biased region" description="Low complexity" evidence="4">
    <location>
        <begin position="199"/>
        <end position="212"/>
    </location>
</feature>
<evidence type="ECO:0000256" key="4">
    <source>
        <dbReference type="SAM" id="MobiDB-lite"/>
    </source>
</evidence>
<feature type="region of interest" description="Disordered" evidence="4">
    <location>
        <begin position="72"/>
        <end position="110"/>
    </location>
</feature>
<sequence>MDASSPRDEADIDPIILADVARVVEQLLKQGGGAGGLGDLQALLGPDAGDIGLDTVEQDSEKIIDILQVHQQEQQQQHDDHDNQQYGESKEQCTQVSVGQPEPVDADIVDREMMEVDKGSIPTETANISEGGSAIAPTPIITTTAATAAAAPLAGPSQTKQNKALLSPTLSFSNDGAESEKKKKKKDMHTRNTTSGTQSSSSSSSPSILLSPGGHAFGPDREDHVYFEHPPANYYPPQVTEKLPMASSAVAYHTQIPSSVASSNSSSGVLSPSLSNGSLSSIDKRNPSLDAGVAINNADTDATTGQTTTAGTGFASTVMTTADHTTSMLHSAMLPSSNLKITRPRRKKALLIGINYFGDPNQLPGCINDTRDIFGFLNGYYGFRYQDTVMLTDDQIYEDKRPSGANIRYWMKWLVQDAEPHDSLFFHYAGHGGRVKDFSYNGSTEHLGDEADGYDEVIFPCDYLRSGIVSDDEMYDLLVKELPEGVQLTALIDSCHSGTMLDLPFVYNGDQFTQLEPHMPRAKIGAMAEMTVDEASHANQSSTSAAHVVESANTGSLGLMTGSALESVISADRVTGSRSMDLATDGPSATSPPSSPSALSASADSAKRKEGCSTDDLIQEDEGEGDGQDKTAASAGSSPSPKKSKDNQGAAKSMNFALEPAAPIDKTQVSSVSSSPKDSRSESSLSSRERVKSEGRGLHLFRKTKGNVVMFSGCRDDQASADIRANDKTNTVTKIGPRGDKDSTQSSPVQSFHQPQSFTAPLARGAVTYAWIQCLSRKPEQSYEELLQSMRFFMKQRDLEQIPQLGSGLPMDMNTIFTL</sequence>
<feature type="compositionally biased region" description="Low complexity" evidence="4">
    <location>
        <begin position="587"/>
        <end position="604"/>
    </location>
</feature>
<dbReference type="AlphaFoldDB" id="A0A9P6Q9V2"/>
<feature type="compositionally biased region" description="Polar residues" evidence="4">
    <location>
        <begin position="744"/>
        <end position="754"/>
    </location>
</feature>
<feature type="compositionally biased region" description="Low complexity" evidence="4">
    <location>
        <begin position="632"/>
        <end position="641"/>
    </location>
</feature>
<comment type="similarity">
    <text evidence="1">Belongs to the peptidase C14B family.</text>
</comment>
<dbReference type="Proteomes" id="UP000807716">
    <property type="component" value="Unassembled WGS sequence"/>
</dbReference>
<feature type="compositionally biased region" description="Acidic residues" evidence="4">
    <location>
        <begin position="617"/>
        <end position="626"/>
    </location>
</feature>
<evidence type="ECO:0000256" key="1">
    <source>
        <dbReference type="ARBA" id="ARBA00009005"/>
    </source>
</evidence>
<feature type="region of interest" description="Disordered" evidence="4">
    <location>
        <begin position="152"/>
        <end position="230"/>
    </location>
</feature>
<feature type="region of interest" description="Disordered" evidence="4">
    <location>
        <begin position="576"/>
        <end position="698"/>
    </location>
</feature>
<dbReference type="InterPro" id="IPR050452">
    <property type="entry name" value="Metacaspase"/>
</dbReference>
<feature type="compositionally biased region" description="Basic and acidic residues" evidence="4">
    <location>
        <begin position="76"/>
        <end position="91"/>
    </location>
</feature>
<dbReference type="InterPro" id="IPR029030">
    <property type="entry name" value="Caspase-like_dom_sf"/>
</dbReference>
<evidence type="ECO:0000259" key="5">
    <source>
        <dbReference type="Pfam" id="PF00656"/>
    </source>
</evidence>
<keyword evidence="7" id="KW-1185">Reference proteome</keyword>
<dbReference type="GO" id="GO:0004197">
    <property type="term" value="F:cysteine-type endopeptidase activity"/>
    <property type="evidence" value="ECO:0007669"/>
    <property type="project" value="InterPro"/>
</dbReference>
<keyword evidence="3" id="KW-0378">Hydrolase</keyword>
<evidence type="ECO:0000256" key="2">
    <source>
        <dbReference type="ARBA" id="ARBA00022703"/>
    </source>
</evidence>
<dbReference type="Pfam" id="PF00656">
    <property type="entry name" value="Peptidase_C14"/>
    <property type="match status" value="1"/>
</dbReference>
<dbReference type="GO" id="GO:0005737">
    <property type="term" value="C:cytoplasm"/>
    <property type="evidence" value="ECO:0007669"/>
    <property type="project" value="TreeGrafter"/>
</dbReference>
<keyword evidence="2" id="KW-0053">Apoptosis</keyword>
<accession>A0A9P6Q9V2</accession>
<keyword evidence="3" id="KW-0788">Thiol protease</keyword>
<keyword evidence="6" id="KW-0645">Protease</keyword>
<dbReference type="GO" id="GO:0006915">
    <property type="term" value="P:apoptotic process"/>
    <property type="evidence" value="ECO:0007669"/>
    <property type="project" value="UniProtKB-KW"/>
</dbReference>
<evidence type="ECO:0000313" key="7">
    <source>
        <dbReference type="Proteomes" id="UP000807716"/>
    </source>
</evidence>
<comment type="caution">
    <text evidence="6">The sequence shown here is derived from an EMBL/GenBank/DDBJ whole genome shotgun (WGS) entry which is preliminary data.</text>
</comment>
<proteinExistence type="inferred from homology"/>
<feature type="compositionally biased region" description="Basic and acidic residues" evidence="4">
    <location>
        <begin position="218"/>
        <end position="227"/>
    </location>
</feature>
<dbReference type="GO" id="GO:0006508">
    <property type="term" value="P:proteolysis"/>
    <property type="evidence" value="ECO:0007669"/>
    <property type="project" value="UniProtKB-KW"/>
</dbReference>
<dbReference type="SUPFAM" id="SSF52129">
    <property type="entry name" value="Caspase-like"/>
    <property type="match status" value="1"/>
</dbReference>
<dbReference type="EMBL" id="JAAAJB010000168">
    <property type="protein sequence ID" value="KAG0263163.1"/>
    <property type="molecule type" value="Genomic_DNA"/>
</dbReference>
<organism evidence="6 7">
    <name type="scientific">Actinomortierella ambigua</name>
    <dbReference type="NCBI Taxonomy" id="1343610"/>
    <lineage>
        <taxon>Eukaryota</taxon>
        <taxon>Fungi</taxon>
        <taxon>Fungi incertae sedis</taxon>
        <taxon>Mucoromycota</taxon>
        <taxon>Mortierellomycotina</taxon>
        <taxon>Mortierellomycetes</taxon>
        <taxon>Mortierellales</taxon>
        <taxon>Mortierellaceae</taxon>
        <taxon>Actinomortierella</taxon>
    </lineage>
</organism>
<evidence type="ECO:0000313" key="6">
    <source>
        <dbReference type="EMBL" id="KAG0263163.1"/>
    </source>
</evidence>
<feature type="region of interest" description="Disordered" evidence="4">
    <location>
        <begin position="730"/>
        <end position="754"/>
    </location>
</feature>
<dbReference type="Gene3D" id="3.40.50.12660">
    <property type="match status" value="2"/>
</dbReference>
<feature type="domain" description="Peptidase C14 caspase" evidence="5">
    <location>
        <begin position="346"/>
        <end position="807"/>
    </location>
</feature>
<evidence type="ECO:0000256" key="3">
    <source>
        <dbReference type="ARBA" id="ARBA00022807"/>
    </source>
</evidence>
<feature type="compositionally biased region" description="Basic and acidic residues" evidence="4">
    <location>
        <begin position="677"/>
        <end position="697"/>
    </location>
</feature>
<feature type="compositionally biased region" description="Polar residues" evidence="4">
    <location>
        <begin position="156"/>
        <end position="176"/>
    </location>
</feature>
<dbReference type="InterPro" id="IPR011600">
    <property type="entry name" value="Pept_C14_caspase"/>
</dbReference>
<gene>
    <name evidence="6" type="primary">MCA1_1</name>
    <name evidence="6" type="ORF">DFQ27_001907</name>
</gene>
<dbReference type="PANTHER" id="PTHR48104:SF30">
    <property type="entry name" value="METACASPASE-1"/>
    <property type="match status" value="1"/>
</dbReference>